<dbReference type="InterPro" id="IPR029058">
    <property type="entry name" value="AB_hydrolase_fold"/>
</dbReference>
<name>A0A562THE0_9HYPH</name>
<dbReference type="PROSITE" id="PS00330">
    <property type="entry name" value="HEMOLYSIN_CALCIUM"/>
    <property type="match status" value="1"/>
</dbReference>
<dbReference type="SUPFAM" id="SSF51120">
    <property type="entry name" value="beta-Roll"/>
    <property type="match status" value="1"/>
</dbReference>
<comment type="caution">
    <text evidence="3">The sequence shown here is derived from an EMBL/GenBank/DDBJ whole genome shotgun (WGS) entry which is preliminary data.</text>
</comment>
<dbReference type="InterPro" id="IPR050557">
    <property type="entry name" value="RTX_toxin/Mannuronan_C5-epim"/>
</dbReference>
<dbReference type="SUPFAM" id="SSF53474">
    <property type="entry name" value="alpha/beta-Hydrolases"/>
    <property type="match status" value="1"/>
</dbReference>
<dbReference type="PANTHER" id="PTHR38340:SF1">
    <property type="entry name" value="S-LAYER PROTEIN"/>
    <property type="match status" value="1"/>
</dbReference>
<keyword evidence="2" id="KW-0964">Secreted</keyword>
<dbReference type="GO" id="GO:0005509">
    <property type="term" value="F:calcium ion binding"/>
    <property type="evidence" value="ECO:0007669"/>
    <property type="project" value="InterPro"/>
</dbReference>
<dbReference type="Gene3D" id="3.40.50.1820">
    <property type="entry name" value="alpha/beta hydrolase"/>
    <property type="match status" value="1"/>
</dbReference>
<accession>A0A562THE0</accession>
<dbReference type="AlphaFoldDB" id="A0A562THE0"/>
<proteinExistence type="predicted"/>
<comment type="subcellular location">
    <subcellularLocation>
        <location evidence="1">Secreted</location>
    </subcellularLocation>
</comment>
<evidence type="ECO:0000256" key="2">
    <source>
        <dbReference type="ARBA" id="ARBA00022525"/>
    </source>
</evidence>
<dbReference type="RefSeq" id="WP_145340315.1">
    <property type="nucleotide sequence ID" value="NZ_SMLY01000087.1"/>
</dbReference>
<protein>
    <submittedName>
        <fullName evidence="3">Triacylglycerol lipase</fullName>
    </submittedName>
</protein>
<evidence type="ECO:0000313" key="4">
    <source>
        <dbReference type="Proteomes" id="UP000320593"/>
    </source>
</evidence>
<dbReference type="OrthoDB" id="6305173at2"/>
<dbReference type="PRINTS" id="PR00313">
    <property type="entry name" value="CABNDNGRPT"/>
</dbReference>
<reference evidence="3 4" key="1">
    <citation type="submission" date="2019-07" db="EMBL/GenBank/DDBJ databases">
        <title>Genomic Encyclopedia of Archaeal and Bacterial Type Strains, Phase II (KMG-II): from individual species to whole genera.</title>
        <authorList>
            <person name="Goeker M."/>
        </authorList>
    </citation>
    <scope>NUCLEOTIDE SEQUENCE [LARGE SCALE GENOMIC DNA]</scope>
    <source>
        <strain evidence="3 4">ATCC BAA-252</strain>
    </source>
</reference>
<dbReference type="InterPro" id="IPR001343">
    <property type="entry name" value="Hemolysn_Ca-bd"/>
</dbReference>
<gene>
    <name evidence="3" type="ORF">JM93_00320</name>
</gene>
<keyword evidence="4" id="KW-1185">Reference proteome</keyword>
<dbReference type="GO" id="GO:0005615">
    <property type="term" value="C:extracellular space"/>
    <property type="evidence" value="ECO:0007669"/>
    <property type="project" value="InterPro"/>
</dbReference>
<dbReference type="Pfam" id="PF00353">
    <property type="entry name" value="HemolysinCabind"/>
    <property type="match status" value="2"/>
</dbReference>
<dbReference type="PANTHER" id="PTHR38340">
    <property type="entry name" value="S-LAYER PROTEIN"/>
    <property type="match status" value="1"/>
</dbReference>
<dbReference type="Gene3D" id="2.150.10.10">
    <property type="entry name" value="Serralysin-like metalloprotease, C-terminal"/>
    <property type="match status" value="1"/>
</dbReference>
<evidence type="ECO:0000256" key="1">
    <source>
        <dbReference type="ARBA" id="ARBA00004613"/>
    </source>
</evidence>
<sequence>MPLFTYKNGDASSLVSNAIALSAYANQTYASSVQAGDISIDVSRGRSEGGWTVLAPDVLGYDGIVDGNGTYNGETNQFKDAQAEVFARYDASGEVTGVGLAIRGTGGPEEDQVIDTIGDVIDYLEFLKSEPQYVENAFGNLLVAIRDFLTANGLTASDLIVTGHSLGGGAVTNMAERSDDILDGYFVDANYIGFASHYTPEDGSSVLSSGAELFSMDFENDPVPSVISDGRINVLGNDTDYGYDTSNLIFYNDYYGTPLYWDGGNVINPFAWSAHSSANYAKAVNVVLSSKFYDEMSRDSLVIVSGLSEDKRDDRWVEDEFIPFDNTGHLGDAAFILGSEGGDWLRGNRGNDTIEGFGGDDHITAGKGNDRICDGTGSDVLTGGKGADIFIFVNDGTKDTITDFKRGEDKIDLSYAGVSAFDELSFDDKGWFGNFDILYDQDILSLEKGWFSGYSNLAASDFIFAA</sequence>
<dbReference type="Proteomes" id="UP000320593">
    <property type="component" value="Unassembled WGS sequence"/>
</dbReference>
<dbReference type="EMBL" id="VLLF01000001">
    <property type="protein sequence ID" value="TWI92773.1"/>
    <property type="molecule type" value="Genomic_DNA"/>
</dbReference>
<evidence type="ECO:0000313" key="3">
    <source>
        <dbReference type="EMBL" id="TWI92773.1"/>
    </source>
</evidence>
<organism evidence="3 4">
    <name type="scientific">Roseibium hamelinense</name>
    <dbReference type="NCBI Taxonomy" id="150831"/>
    <lineage>
        <taxon>Bacteria</taxon>
        <taxon>Pseudomonadati</taxon>
        <taxon>Pseudomonadota</taxon>
        <taxon>Alphaproteobacteria</taxon>
        <taxon>Hyphomicrobiales</taxon>
        <taxon>Stappiaceae</taxon>
        <taxon>Roseibium</taxon>
    </lineage>
</organism>
<dbReference type="InterPro" id="IPR011049">
    <property type="entry name" value="Serralysin-like_metalloprot_C"/>
</dbReference>
<dbReference type="InterPro" id="IPR018511">
    <property type="entry name" value="Hemolysin-typ_Ca-bd_CS"/>
</dbReference>